<dbReference type="InterPro" id="IPR002545">
    <property type="entry name" value="CheW-lke_dom"/>
</dbReference>
<dbReference type="SUPFAM" id="SSF50341">
    <property type="entry name" value="CheW-like"/>
    <property type="match status" value="3"/>
</dbReference>
<dbReference type="Proteomes" id="UP000483018">
    <property type="component" value="Unassembled WGS sequence"/>
</dbReference>
<dbReference type="Gene3D" id="2.30.30.40">
    <property type="entry name" value="SH3 Domains"/>
    <property type="match status" value="3"/>
</dbReference>
<dbReference type="GO" id="GO:0007165">
    <property type="term" value="P:signal transduction"/>
    <property type="evidence" value="ECO:0007669"/>
    <property type="project" value="InterPro"/>
</dbReference>
<dbReference type="PANTHER" id="PTHR22617">
    <property type="entry name" value="CHEMOTAXIS SENSOR HISTIDINE KINASE-RELATED"/>
    <property type="match status" value="1"/>
</dbReference>
<gene>
    <name evidence="2" type="ORF">GND95_11850</name>
</gene>
<reference evidence="2 3" key="1">
    <citation type="submission" date="2019-12" db="EMBL/GenBank/DDBJ databases">
        <title>Defluviitalea raffinosedens, isolated from a biogas fermenter, genome sequencing and characterization.</title>
        <authorList>
            <person name="Rettenmaier R."/>
            <person name="Schneider M."/>
            <person name="Neuhaus K."/>
            <person name="Liebl W."/>
            <person name="Zverlov V."/>
        </authorList>
    </citation>
    <scope>NUCLEOTIDE SEQUENCE [LARGE SCALE GENOMIC DNA]</scope>
    <source>
        <strain evidence="2 3">249c-K6</strain>
    </source>
</reference>
<dbReference type="SMART" id="SM00260">
    <property type="entry name" value="CheW"/>
    <property type="match status" value="3"/>
</dbReference>
<dbReference type="Gene3D" id="2.40.50.180">
    <property type="entry name" value="CheA-289, Domain 4"/>
    <property type="match status" value="3"/>
</dbReference>
<dbReference type="Pfam" id="PF01584">
    <property type="entry name" value="CheW"/>
    <property type="match status" value="3"/>
</dbReference>
<organism evidence="2 3">
    <name type="scientific">Defluviitalea raffinosedens</name>
    <dbReference type="NCBI Taxonomy" id="1450156"/>
    <lineage>
        <taxon>Bacteria</taxon>
        <taxon>Bacillati</taxon>
        <taxon>Bacillota</taxon>
        <taxon>Clostridia</taxon>
        <taxon>Lachnospirales</taxon>
        <taxon>Defluviitaleaceae</taxon>
        <taxon>Defluviitalea</taxon>
    </lineage>
</organism>
<evidence type="ECO:0000259" key="1">
    <source>
        <dbReference type="PROSITE" id="PS50851"/>
    </source>
</evidence>
<dbReference type="GO" id="GO:0006935">
    <property type="term" value="P:chemotaxis"/>
    <property type="evidence" value="ECO:0007669"/>
    <property type="project" value="InterPro"/>
</dbReference>
<sequence>MEGIVMATGINNASFTERQLVTFLLGEDEFGTDIMDVKEIIRVPDITRVPNAPVYVEGACNLRGNILPIIDGRTWFNLERKNRDENSRVLVIDVDGKATGVIVDKVSEVMRVNIADIEAPPEIIRNVDLDYLNGVVKLENGNRLVMLLDVVKALSVNNAQKEEIKEQNESLQKNSAILGSSNNESIDEEQLVSFLLGKEEYAIGIMKVKEIIRTPQIVKVPNCEEYIEGIVSIRNNLLPIINLRTCFGMEHLEVNDHTRILVADMGSFTAGIMVDKVLEVLRVPSSIIQSPPRFSTQSEDQLKGVAKMDQGKRMILMLEPSKLISADVISGISGTDGIYKEDSDGKSIGKQLIDEEQLVTFKIDSVEYGVKIANVQEINRMTEVTKIPRAPYCIEGIVNLRGNVIPALNLRKLFNLPEKSITDATRIIIIDHNGKRTGIVVDSVSEVLRFEKTLIEAPPDTLSNGVDSDYVEGVGKLNDGKRMILILDISKILTLC</sequence>
<keyword evidence="3" id="KW-1185">Reference proteome</keyword>
<name>A0A7C8HDK1_9FIRM</name>
<evidence type="ECO:0000313" key="3">
    <source>
        <dbReference type="Proteomes" id="UP000483018"/>
    </source>
</evidence>
<feature type="domain" description="CheW-like" evidence="1">
    <location>
        <begin position="17"/>
        <end position="159"/>
    </location>
</feature>
<dbReference type="PROSITE" id="PS50851">
    <property type="entry name" value="CHEW"/>
    <property type="match status" value="3"/>
</dbReference>
<dbReference type="EMBL" id="WSLF01000013">
    <property type="protein sequence ID" value="KAE9631215.1"/>
    <property type="molecule type" value="Genomic_DNA"/>
</dbReference>
<dbReference type="InterPro" id="IPR036061">
    <property type="entry name" value="CheW-like_dom_sf"/>
</dbReference>
<dbReference type="CDD" id="cd00732">
    <property type="entry name" value="CheW"/>
    <property type="match status" value="2"/>
</dbReference>
<dbReference type="AlphaFoldDB" id="A0A7C8HDK1"/>
<dbReference type="GO" id="GO:0005829">
    <property type="term" value="C:cytosol"/>
    <property type="evidence" value="ECO:0007669"/>
    <property type="project" value="TreeGrafter"/>
</dbReference>
<feature type="domain" description="CheW-like" evidence="1">
    <location>
        <begin position="355"/>
        <end position="496"/>
    </location>
</feature>
<feature type="domain" description="CheW-like" evidence="1">
    <location>
        <begin position="188"/>
        <end position="329"/>
    </location>
</feature>
<comment type="caution">
    <text evidence="2">The sequence shown here is derived from an EMBL/GenBank/DDBJ whole genome shotgun (WGS) entry which is preliminary data.</text>
</comment>
<dbReference type="PANTHER" id="PTHR22617:SF23">
    <property type="entry name" value="CHEMOTAXIS PROTEIN CHEW"/>
    <property type="match status" value="1"/>
</dbReference>
<dbReference type="InterPro" id="IPR039315">
    <property type="entry name" value="CheW"/>
</dbReference>
<accession>A0A7C8HDK1</accession>
<proteinExistence type="predicted"/>
<evidence type="ECO:0000313" key="2">
    <source>
        <dbReference type="EMBL" id="KAE9631215.1"/>
    </source>
</evidence>
<protein>
    <submittedName>
        <fullName evidence="2">Chemotaxis protein</fullName>
    </submittedName>
</protein>